<protein>
    <submittedName>
        <fullName evidence="2">Uncharacterized protein</fullName>
    </submittedName>
</protein>
<feature type="region of interest" description="Disordered" evidence="1">
    <location>
        <begin position="52"/>
        <end position="72"/>
    </location>
</feature>
<evidence type="ECO:0000313" key="2">
    <source>
        <dbReference type="EMBL" id="QBJ04563.1"/>
    </source>
</evidence>
<dbReference type="RefSeq" id="YP_009820342.1">
    <property type="nucleotide sequence ID" value="NC_048166.1"/>
</dbReference>
<dbReference type="KEGG" id="vg:55011778"/>
<dbReference type="EMBL" id="MK473373">
    <property type="protein sequence ID" value="QBJ04563.1"/>
    <property type="molecule type" value="Genomic_DNA"/>
</dbReference>
<dbReference type="GeneID" id="55011778"/>
<dbReference type="Pfam" id="PF18906">
    <property type="entry name" value="Phage_tube_2"/>
    <property type="match status" value="1"/>
</dbReference>
<keyword evidence="3" id="KW-1185">Reference proteome</keyword>
<accession>A0A481W6H3</accession>
<sequence>MPTVRSFNDSSSVALAYAISNKDSKADFVGGTRVAMKLLPFTTEGFAMQKETKTSTAIRGDRRTTGSKNTKGSANGAVTVEFGANAFILDLLQLALLGTWKDVDNTDPLQGKFITDGELKQYMVVEKTVRQGPTATDRLDHEWYFGTIMNDVTLNFGDGELITLACSTMSANADYGNALAGVDGLGGSAALSKAVPPNYEIADSSNNLANIEIRDENDDLLEVTWSDFSLQIQNNAREQSGLGHQFAAGIGVGKVAVTASGEIYYFDQTILDTHMNNKRVKLKTTVSTAEGTFTIELPNLMAQAPTNNAEGENADYKSAMTLTAEAGVLDIGTNLAVPCVLAITYVPTP</sequence>
<dbReference type="Proteomes" id="UP000293575">
    <property type="component" value="Segment"/>
</dbReference>
<evidence type="ECO:0000313" key="3">
    <source>
        <dbReference type="Proteomes" id="UP000293575"/>
    </source>
</evidence>
<proteinExistence type="predicted"/>
<name>A0A481W6H3_9CAUD</name>
<reference evidence="2" key="1">
    <citation type="submission" date="2019-01" db="EMBL/GenBank/DDBJ databases">
        <authorList>
            <person name="Hylling O."/>
            <person name="Carstens A.B."/>
            <person name="Hansen L.H."/>
        </authorList>
    </citation>
    <scope>NUCLEOTIDE SEQUENCE [LARGE SCALE GENOMIC DNA]</scope>
</reference>
<organism evidence="2 3">
    <name type="scientific">Pseudomonas phage Lana</name>
    <dbReference type="NCBI Taxonomy" id="2530172"/>
    <lineage>
        <taxon>Viruses</taxon>
        <taxon>Duplodnaviria</taxon>
        <taxon>Heunggongvirae</taxon>
        <taxon>Uroviricota</taxon>
        <taxon>Caudoviricetes</taxon>
        <taxon>Lanavirus</taxon>
        <taxon>Lanavirus lana</taxon>
    </lineage>
</organism>
<dbReference type="InterPro" id="IPR044000">
    <property type="entry name" value="Phage_tube_2"/>
</dbReference>
<evidence type="ECO:0000256" key="1">
    <source>
        <dbReference type="SAM" id="MobiDB-lite"/>
    </source>
</evidence>